<evidence type="ECO:0000313" key="2">
    <source>
        <dbReference type="EMBL" id="CAB4714775.1"/>
    </source>
</evidence>
<gene>
    <name evidence="2" type="ORF">UFOPK2683_00208</name>
    <name evidence="3" type="ORF">UFOPK3605_01486</name>
    <name evidence="4" type="ORF">UFOPK3897_01832</name>
    <name evidence="5" type="ORF">UFOPK4121_01602</name>
</gene>
<feature type="transmembrane region" description="Helical" evidence="1">
    <location>
        <begin position="20"/>
        <end position="38"/>
    </location>
</feature>
<dbReference type="EMBL" id="CAFBPQ010000087">
    <property type="protein sequence ID" value="CAB5033109.1"/>
    <property type="molecule type" value="Genomic_DNA"/>
</dbReference>
<proteinExistence type="predicted"/>
<evidence type="ECO:0000256" key="1">
    <source>
        <dbReference type="SAM" id="Phobius"/>
    </source>
</evidence>
<evidence type="ECO:0000313" key="3">
    <source>
        <dbReference type="EMBL" id="CAB4917437.1"/>
    </source>
</evidence>
<dbReference type="EMBL" id="CAFBOF010000101">
    <property type="protein sequence ID" value="CAB4992852.1"/>
    <property type="molecule type" value="Genomic_DNA"/>
</dbReference>
<dbReference type="EMBL" id="CAFBMM010000112">
    <property type="protein sequence ID" value="CAB4917437.1"/>
    <property type="molecule type" value="Genomic_DNA"/>
</dbReference>
<reference evidence="2" key="1">
    <citation type="submission" date="2020-05" db="EMBL/GenBank/DDBJ databases">
        <authorList>
            <person name="Chiriac C."/>
            <person name="Salcher M."/>
            <person name="Ghai R."/>
            <person name="Kavagutti S V."/>
        </authorList>
    </citation>
    <scope>NUCLEOTIDE SEQUENCE</scope>
</reference>
<accession>A0A6J6R0N7</accession>
<evidence type="ECO:0000313" key="4">
    <source>
        <dbReference type="EMBL" id="CAB4992852.1"/>
    </source>
</evidence>
<dbReference type="AlphaFoldDB" id="A0A6J6R0N7"/>
<dbReference type="EMBL" id="CAEZYK010000006">
    <property type="protein sequence ID" value="CAB4714775.1"/>
    <property type="molecule type" value="Genomic_DNA"/>
</dbReference>
<keyword evidence="1" id="KW-0812">Transmembrane</keyword>
<evidence type="ECO:0000313" key="5">
    <source>
        <dbReference type="EMBL" id="CAB5033109.1"/>
    </source>
</evidence>
<organism evidence="2">
    <name type="scientific">freshwater metagenome</name>
    <dbReference type="NCBI Taxonomy" id="449393"/>
    <lineage>
        <taxon>unclassified sequences</taxon>
        <taxon>metagenomes</taxon>
        <taxon>ecological metagenomes</taxon>
    </lineage>
</organism>
<dbReference type="NCBIfam" id="NF033208">
    <property type="entry name" value="choice_anch_E"/>
    <property type="match status" value="1"/>
</dbReference>
<keyword evidence="1" id="KW-1133">Transmembrane helix</keyword>
<feature type="transmembrane region" description="Helical" evidence="1">
    <location>
        <begin position="264"/>
        <end position="285"/>
    </location>
</feature>
<name>A0A6J6R0N7_9ZZZZ</name>
<keyword evidence="1" id="KW-0472">Membrane</keyword>
<sequence length="292" mass="29887">MPQRLNSGLYSRASKRPPILVLVIGFYLLVFVGLGWAATNASAQTLSDEVVAHESSCATVSAPLQPTEIDTDLLVQKFDPRQGTLLEVTVPTRTIHLDTHAAFENTAQTPVVFAETMNYQAIFTPPSSLGAPKIISGSVARVPSQTISAFDGTMDFSGNSSVSQAPVAWDVAGGAMASSDPSILTEFSGSGSVAFRVTTAIGETFTGGGGNVQASITTAASGSVEVCYRFAPPVVPVVEPPVEIIPAAEVVSAAAPSLPRTGAAAGPLVTAGLAAVAIGGVMLLVGRRFKAS</sequence>
<protein>
    <submittedName>
        <fullName evidence="2">Unannotated protein</fullName>
    </submittedName>
</protein>